<dbReference type="Gene3D" id="3.10.580.10">
    <property type="entry name" value="CBS-domain"/>
    <property type="match status" value="1"/>
</dbReference>
<dbReference type="AlphaFoldDB" id="A0A0R3D684"/>
<evidence type="ECO:0000259" key="5">
    <source>
        <dbReference type="PROSITE" id="PS51371"/>
    </source>
</evidence>
<dbReference type="InterPro" id="IPR017080">
    <property type="entry name" value="UCP036990_CBS_BON"/>
</dbReference>
<evidence type="ECO:0008006" key="8">
    <source>
        <dbReference type="Google" id="ProtNLM"/>
    </source>
</evidence>
<dbReference type="InterPro" id="IPR000644">
    <property type="entry name" value="CBS_dom"/>
</dbReference>
<evidence type="ECO:0000256" key="2">
    <source>
        <dbReference type="PROSITE-ProRule" id="PRU00703"/>
    </source>
</evidence>
<dbReference type="CDD" id="cd04586">
    <property type="entry name" value="CBS_pair_BON_assoc"/>
    <property type="match status" value="1"/>
</dbReference>
<dbReference type="SUPFAM" id="SSF54631">
    <property type="entry name" value="CBS-domain pair"/>
    <property type="match status" value="1"/>
</dbReference>
<sequence>MRAHQIMSRRVVTIRPNAPVADAVKVMLAHHISGLPVVDPAGTLVGILCESDFLRRPEIGTAHERNRLLTMLRGADRTAAEFVKEHGRTVEQVMTRQPVSTTEQAPLVEVADMMERRHLNHVPVMRGERIVGIITRSDFLSAVAGPLTSASGYSGDDGQIRRSVLAALAGTPWQPVCLNVSVKDGTVTLRGVVRGENAHRAAIVACENVAGVRAVEDRLYLQSDRPDPEDDYGGGDFVSLQAEPSTLDDEPL</sequence>
<feature type="domain" description="CBS" evidence="5">
    <location>
        <begin position="7"/>
        <end position="65"/>
    </location>
</feature>
<feature type="region of interest" description="Disordered" evidence="3">
    <location>
        <begin position="223"/>
        <end position="252"/>
    </location>
</feature>
<name>A0A0R3D684_9BRAD</name>
<evidence type="ECO:0000256" key="1">
    <source>
        <dbReference type="ARBA" id="ARBA00023122"/>
    </source>
</evidence>
<dbReference type="SMART" id="SM00116">
    <property type="entry name" value="CBS"/>
    <property type="match status" value="2"/>
</dbReference>
<keyword evidence="7" id="KW-1185">Reference proteome</keyword>
<dbReference type="OrthoDB" id="9783590at2"/>
<dbReference type="RefSeq" id="WP_057755032.1">
    <property type="nucleotide sequence ID" value="NZ_LJYG01000108.1"/>
</dbReference>
<evidence type="ECO:0000259" key="4">
    <source>
        <dbReference type="PROSITE" id="PS50914"/>
    </source>
</evidence>
<proteinExistence type="predicted"/>
<evidence type="ECO:0000313" key="6">
    <source>
        <dbReference type="EMBL" id="KRQ03172.1"/>
    </source>
</evidence>
<dbReference type="PROSITE" id="PS50914">
    <property type="entry name" value="BON"/>
    <property type="match status" value="1"/>
</dbReference>
<feature type="domain" description="CBS" evidence="5">
    <location>
        <begin position="94"/>
        <end position="149"/>
    </location>
</feature>
<comment type="caution">
    <text evidence="6">The sequence shown here is derived from an EMBL/GenBank/DDBJ whole genome shotgun (WGS) entry which is preliminary data.</text>
</comment>
<evidence type="ECO:0000256" key="3">
    <source>
        <dbReference type="SAM" id="MobiDB-lite"/>
    </source>
</evidence>
<dbReference type="PIRSF" id="PIRSF036990">
    <property type="entry name" value="UCP036990_CBS_BON"/>
    <property type="match status" value="1"/>
</dbReference>
<dbReference type="PROSITE" id="PS51371">
    <property type="entry name" value="CBS"/>
    <property type="match status" value="2"/>
</dbReference>
<dbReference type="Pfam" id="PF00571">
    <property type="entry name" value="CBS"/>
    <property type="match status" value="2"/>
</dbReference>
<keyword evidence="1 2" id="KW-0129">CBS domain</keyword>
<dbReference type="Gene3D" id="3.30.1340.30">
    <property type="match status" value="1"/>
</dbReference>
<dbReference type="Pfam" id="PF04972">
    <property type="entry name" value="BON"/>
    <property type="match status" value="1"/>
</dbReference>
<evidence type="ECO:0000313" key="7">
    <source>
        <dbReference type="Proteomes" id="UP000051936"/>
    </source>
</evidence>
<dbReference type="PANTHER" id="PTHR43080:SF26">
    <property type="entry name" value="REGULATORY PROTEIN"/>
    <property type="match status" value="1"/>
</dbReference>
<feature type="domain" description="BON" evidence="4">
    <location>
        <begin position="156"/>
        <end position="223"/>
    </location>
</feature>
<reference evidence="6 7" key="1">
    <citation type="submission" date="2015-09" db="EMBL/GenBank/DDBJ databases">
        <title>Draft Genome Sequence of Bradyrhizobium manausense Strain BR 3351T, a Novel Symbiotic Nitrogen-Fixing Alphaproteobacterium Isolated from Brazilian Amazon Rain Forest.</title>
        <authorList>
            <person name="De Araujo J.L."/>
            <person name="Zilli J.E."/>
        </authorList>
    </citation>
    <scope>NUCLEOTIDE SEQUENCE [LARGE SCALE GENOMIC DNA]</scope>
    <source>
        <strain evidence="6 7">BR3351</strain>
    </source>
</reference>
<accession>A0A0R3D684</accession>
<dbReference type="EMBL" id="LJYG01000108">
    <property type="protein sequence ID" value="KRQ03172.1"/>
    <property type="molecule type" value="Genomic_DNA"/>
</dbReference>
<gene>
    <name evidence="6" type="ORF">AOQ71_30970</name>
</gene>
<dbReference type="PANTHER" id="PTHR43080">
    <property type="entry name" value="CBS DOMAIN-CONTAINING PROTEIN CBSX3, MITOCHONDRIAL"/>
    <property type="match status" value="1"/>
</dbReference>
<dbReference type="Proteomes" id="UP000051936">
    <property type="component" value="Unassembled WGS sequence"/>
</dbReference>
<dbReference type="STRING" id="989370.AOQ71_30970"/>
<dbReference type="InterPro" id="IPR007055">
    <property type="entry name" value="BON_dom"/>
</dbReference>
<protein>
    <recommendedName>
        <fullName evidence="8">CBS domain-containing protein</fullName>
    </recommendedName>
</protein>
<dbReference type="InterPro" id="IPR051257">
    <property type="entry name" value="Diverse_CBS-Domain"/>
</dbReference>
<organism evidence="6 7">
    <name type="scientific">Bradyrhizobium manausense</name>
    <dbReference type="NCBI Taxonomy" id="989370"/>
    <lineage>
        <taxon>Bacteria</taxon>
        <taxon>Pseudomonadati</taxon>
        <taxon>Pseudomonadota</taxon>
        <taxon>Alphaproteobacteria</taxon>
        <taxon>Hyphomicrobiales</taxon>
        <taxon>Nitrobacteraceae</taxon>
        <taxon>Bradyrhizobium</taxon>
    </lineage>
</organism>
<dbReference type="InterPro" id="IPR046342">
    <property type="entry name" value="CBS_dom_sf"/>
</dbReference>